<gene>
    <name evidence="2" type="ORF">B0I18_111105</name>
</gene>
<evidence type="ECO:0000313" key="2">
    <source>
        <dbReference type="EMBL" id="PSK89549.1"/>
    </source>
</evidence>
<keyword evidence="3" id="KW-1185">Reference proteome</keyword>
<reference evidence="2 3" key="1">
    <citation type="submission" date="2018-03" db="EMBL/GenBank/DDBJ databases">
        <title>Genomic Encyclopedia of Type Strains, Phase III (KMG-III): the genomes of soil and plant-associated and newly described type strains.</title>
        <authorList>
            <person name="Whitman W."/>
        </authorList>
    </citation>
    <scope>NUCLEOTIDE SEQUENCE [LARGE SCALE GENOMIC DNA]</scope>
    <source>
        <strain evidence="2 3">CGMCC 1.12700</strain>
    </source>
</reference>
<feature type="transmembrane region" description="Helical" evidence="1">
    <location>
        <begin position="182"/>
        <end position="203"/>
    </location>
</feature>
<sequence length="204" mass="23480">MITQIIQRICFLLSSMLFGIMAYLQLGSKGGALVYCSVAAFRDYFIGMEPAQQDKFRHMLQYDNCFVLFFGLFLLAYAFGLRAQRTLVLQQKQTAAVTLVVIGAPFWFYLLLFMTAGYMLSDWGENQLLSRAINDKDFECCLFRYVQVFKWVLATGSLLLALLVDMRMRKLDMGRRHFWKPLLYLVFGIVLVVLTCLLLKAILG</sequence>
<feature type="transmembrane region" description="Helical" evidence="1">
    <location>
        <begin position="142"/>
        <end position="162"/>
    </location>
</feature>
<evidence type="ECO:0000313" key="3">
    <source>
        <dbReference type="Proteomes" id="UP000240572"/>
    </source>
</evidence>
<comment type="caution">
    <text evidence="2">The sequence shown here is derived from an EMBL/GenBank/DDBJ whole genome shotgun (WGS) entry which is preliminary data.</text>
</comment>
<accession>A0A2P8CX71</accession>
<feature type="transmembrane region" description="Helical" evidence="1">
    <location>
        <begin position="9"/>
        <end position="26"/>
    </location>
</feature>
<dbReference type="EMBL" id="PYGD01000011">
    <property type="protein sequence ID" value="PSK89549.1"/>
    <property type="molecule type" value="Genomic_DNA"/>
</dbReference>
<keyword evidence="1" id="KW-1133">Transmembrane helix</keyword>
<feature type="transmembrane region" description="Helical" evidence="1">
    <location>
        <begin position="95"/>
        <end position="120"/>
    </location>
</feature>
<evidence type="ECO:0000256" key="1">
    <source>
        <dbReference type="SAM" id="Phobius"/>
    </source>
</evidence>
<dbReference type="RefSeq" id="WP_146146832.1">
    <property type="nucleotide sequence ID" value="NZ_PYGD01000011.1"/>
</dbReference>
<protein>
    <submittedName>
        <fullName evidence="2">Uncharacterized protein</fullName>
    </submittedName>
</protein>
<feature type="transmembrane region" description="Helical" evidence="1">
    <location>
        <begin position="66"/>
        <end position="83"/>
    </location>
</feature>
<dbReference type="Proteomes" id="UP000240572">
    <property type="component" value="Unassembled WGS sequence"/>
</dbReference>
<keyword evidence="1" id="KW-0812">Transmembrane</keyword>
<dbReference type="AlphaFoldDB" id="A0A2P8CX71"/>
<proteinExistence type="predicted"/>
<organism evidence="2 3">
    <name type="scientific">Taibaiella chishuiensis</name>
    <dbReference type="NCBI Taxonomy" id="1434707"/>
    <lineage>
        <taxon>Bacteria</taxon>
        <taxon>Pseudomonadati</taxon>
        <taxon>Bacteroidota</taxon>
        <taxon>Chitinophagia</taxon>
        <taxon>Chitinophagales</taxon>
        <taxon>Chitinophagaceae</taxon>
        <taxon>Taibaiella</taxon>
    </lineage>
</organism>
<keyword evidence="1" id="KW-0472">Membrane</keyword>
<name>A0A2P8CX71_9BACT</name>